<reference evidence="1 2" key="1">
    <citation type="journal article" date="2016" name="Nat. Commun.">
        <title>Thousands of microbial genomes shed light on interconnected biogeochemical processes in an aquifer system.</title>
        <authorList>
            <person name="Anantharaman K."/>
            <person name="Brown C.T."/>
            <person name="Hug L.A."/>
            <person name="Sharon I."/>
            <person name="Castelle C.J."/>
            <person name="Probst A.J."/>
            <person name="Thomas B.C."/>
            <person name="Singh A."/>
            <person name="Wilkins M.J."/>
            <person name="Karaoz U."/>
            <person name="Brodie E.L."/>
            <person name="Williams K.H."/>
            <person name="Hubbard S.S."/>
            <person name="Banfield J.F."/>
        </authorList>
    </citation>
    <scope>NUCLEOTIDE SEQUENCE [LARGE SCALE GENOMIC DNA]</scope>
</reference>
<dbReference type="EMBL" id="MFKN01000028">
    <property type="protein sequence ID" value="OGG40575.1"/>
    <property type="molecule type" value="Genomic_DNA"/>
</dbReference>
<dbReference type="AlphaFoldDB" id="A0A1F6BUF0"/>
<name>A0A1F6BUF0_9BACT</name>
<comment type="caution">
    <text evidence="1">The sequence shown here is derived from an EMBL/GenBank/DDBJ whole genome shotgun (WGS) entry which is preliminary data.</text>
</comment>
<proteinExistence type="predicted"/>
<protein>
    <submittedName>
        <fullName evidence="1">Uncharacterized protein</fullName>
    </submittedName>
</protein>
<accession>A0A1F6BUF0</accession>
<gene>
    <name evidence="1" type="ORF">A2118_00870</name>
</gene>
<dbReference type="Proteomes" id="UP000179014">
    <property type="component" value="Unassembled WGS sequence"/>
</dbReference>
<organism evidence="1 2">
    <name type="scientific">Candidatus Kaiserbacteria bacterium GWA2_50_9</name>
    <dbReference type="NCBI Taxonomy" id="1798474"/>
    <lineage>
        <taxon>Bacteria</taxon>
        <taxon>Candidatus Kaiseribacteriota</taxon>
    </lineage>
</organism>
<evidence type="ECO:0000313" key="2">
    <source>
        <dbReference type="Proteomes" id="UP000179014"/>
    </source>
</evidence>
<evidence type="ECO:0000313" key="1">
    <source>
        <dbReference type="EMBL" id="OGG40575.1"/>
    </source>
</evidence>
<sequence length="79" mass="9059">MKTHTTSFHCVLVTHRYNGNLVTIELTRELLGKPEMSDEEATEIRDEFRMLAEVIFEKRLAERKAEKGRLPSAGANTKI</sequence>